<dbReference type="EMBL" id="JACCFM010000001">
    <property type="protein sequence ID" value="NYJ18754.1"/>
    <property type="molecule type" value="Genomic_DNA"/>
</dbReference>
<evidence type="ECO:0000313" key="1">
    <source>
        <dbReference type="EMBL" id="NYJ18754.1"/>
    </source>
</evidence>
<protein>
    <submittedName>
        <fullName evidence="1">Uncharacterized protein</fullName>
    </submittedName>
</protein>
<dbReference type="RefSeq" id="WP_179577618.1">
    <property type="nucleotide sequence ID" value="NZ_JACCFM010000001.1"/>
</dbReference>
<proteinExistence type="predicted"/>
<name>A0A7Z0J5C4_9MICO</name>
<reference evidence="1 2" key="1">
    <citation type="submission" date="2020-07" db="EMBL/GenBank/DDBJ databases">
        <title>Sequencing the genomes of 1000 actinobacteria strains.</title>
        <authorList>
            <person name="Klenk H.-P."/>
        </authorList>
    </citation>
    <scope>NUCLEOTIDE SEQUENCE [LARGE SCALE GENOMIC DNA]</scope>
    <source>
        <strain evidence="1 2">LI1</strain>
    </source>
</reference>
<gene>
    <name evidence="1" type="ORF">HNR05_000545</name>
</gene>
<keyword evidence="2" id="KW-1185">Reference proteome</keyword>
<comment type="caution">
    <text evidence="1">The sequence shown here is derived from an EMBL/GenBank/DDBJ whole genome shotgun (WGS) entry which is preliminary data.</text>
</comment>
<accession>A0A7Z0J5C4</accession>
<evidence type="ECO:0000313" key="2">
    <source>
        <dbReference type="Proteomes" id="UP000537260"/>
    </source>
</evidence>
<dbReference type="Proteomes" id="UP000537260">
    <property type="component" value="Unassembled WGS sequence"/>
</dbReference>
<organism evidence="1 2">
    <name type="scientific">Glaciibacter psychrotolerans</name>
    <dbReference type="NCBI Taxonomy" id="670054"/>
    <lineage>
        <taxon>Bacteria</taxon>
        <taxon>Bacillati</taxon>
        <taxon>Actinomycetota</taxon>
        <taxon>Actinomycetes</taxon>
        <taxon>Micrococcales</taxon>
        <taxon>Microbacteriaceae</taxon>
        <taxon>Glaciibacter</taxon>
    </lineage>
</organism>
<dbReference type="AlphaFoldDB" id="A0A7Z0J5C4"/>
<sequence>MSLERWDVFLTELETALVFDSESTMSDSVAWVPPPGLGALPSEFDGRARRLLDAQHVQIQVMEAELVATAKQLNAVRSVPSPQPRSIYLDVTG</sequence>